<comment type="caution">
    <text evidence="4">The sequence shown here is derived from an EMBL/GenBank/DDBJ whole genome shotgun (WGS) entry which is preliminary data.</text>
</comment>
<proteinExistence type="predicted"/>
<accession>A0ABV2T9M7</accession>
<sequence>MKRFFLIAGSMITMHVFAQEKTDREPAKITFSGYAEAYYSYDFNEPADHLKPGFLYNFNRHNELNVNLAYLKGNYSSDRVRGNIAIMAGTYAQYNMAAESELMRHVYEANVGIRIGKNLWVDAGIMPSHIGFESAVGKDCYTLTRSIMAENTPYFETGAKITWNPNDKWTLSAMYLNGWQRVKRPDGNQTPAFGTQVVFKPSDKITLNYSTFIGNDKPDSVRRMRYFNDLYGTFNITDQFSFIAGIDYGIEQQEKGKSGMNQWYSPIIIARYAFTDKFAMAGRVEHYNDKQEVIISTGTKNGFQTTGYSLNLDFTPYNNLMFRMEGKLYDSQDDIFMKGAAWKGSNTALTTSLALWF</sequence>
<name>A0ABV2T9M7_9BACT</name>
<evidence type="ECO:0000313" key="5">
    <source>
        <dbReference type="Proteomes" id="UP001549749"/>
    </source>
</evidence>
<keyword evidence="3" id="KW-0998">Cell outer membrane</keyword>
<gene>
    <name evidence="4" type="ORF">ABR189_18405</name>
</gene>
<evidence type="ECO:0000256" key="2">
    <source>
        <dbReference type="ARBA" id="ARBA00023136"/>
    </source>
</evidence>
<dbReference type="RefSeq" id="WP_354661933.1">
    <property type="nucleotide sequence ID" value="NZ_JBEXAC010000002.1"/>
</dbReference>
<dbReference type="Pfam" id="PF07642">
    <property type="entry name" value="BBP2"/>
    <property type="match status" value="1"/>
</dbReference>
<evidence type="ECO:0000256" key="1">
    <source>
        <dbReference type="ARBA" id="ARBA00004442"/>
    </source>
</evidence>
<dbReference type="EMBL" id="JBEXAC010000002">
    <property type="protein sequence ID" value="MET6999367.1"/>
    <property type="molecule type" value="Genomic_DNA"/>
</dbReference>
<reference evidence="4 5" key="1">
    <citation type="submission" date="2024-06" db="EMBL/GenBank/DDBJ databases">
        <title>Chitinophaga defluvii sp. nov., isolated from municipal sewage.</title>
        <authorList>
            <person name="Zhang L."/>
        </authorList>
    </citation>
    <scope>NUCLEOTIDE SEQUENCE [LARGE SCALE GENOMIC DNA]</scope>
    <source>
        <strain evidence="4 5">H8</strain>
    </source>
</reference>
<dbReference type="InterPro" id="IPR036942">
    <property type="entry name" value="Beta-barrel_TonB_sf"/>
</dbReference>
<keyword evidence="5" id="KW-1185">Reference proteome</keyword>
<evidence type="ECO:0000256" key="3">
    <source>
        <dbReference type="ARBA" id="ARBA00023237"/>
    </source>
</evidence>
<evidence type="ECO:0000313" key="4">
    <source>
        <dbReference type="EMBL" id="MET6999367.1"/>
    </source>
</evidence>
<keyword evidence="2" id="KW-0472">Membrane</keyword>
<dbReference type="InterPro" id="IPR011486">
    <property type="entry name" value="BBP2"/>
</dbReference>
<dbReference type="Proteomes" id="UP001549749">
    <property type="component" value="Unassembled WGS sequence"/>
</dbReference>
<dbReference type="SUPFAM" id="SSF56935">
    <property type="entry name" value="Porins"/>
    <property type="match status" value="1"/>
</dbReference>
<comment type="subcellular location">
    <subcellularLocation>
        <location evidence="1">Cell outer membrane</location>
    </subcellularLocation>
</comment>
<organism evidence="4 5">
    <name type="scientific">Chitinophaga defluvii</name>
    <dbReference type="NCBI Taxonomy" id="3163343"/>
    <lineage>
        <taxon>Bacteria</taxon>
        <taxon>Pseudomonadati</taxon>
        <taxon>Bacteroidota</taxon>
        <taxon>Chitinophagia</taxon>
        <taxon>Chitinophagales</taxon>
        <taxon>Chitinophagaceae</taxon>
        <taxon>Chitinophaga</taxon>
    </lineage>
</organism>
<dbReference type="Gene3D" id="2.40.170.20">
    <property type="entry name" value="TonB-dependent receptor, beta-barrel domain"/>
    <property type="match status" value="1"/>
</dbReference>
<protein>
    <submittedName>
        <fullName evidence="4">Porin</fullName>
    </submittedName>
</protein>